<dbReference type="Proteomes" id="UP001183390">
    <property type="component" value="Unassembled WGS sequence"/>
</dbReference>
<feature type="chain" id="PRO_5046274486" description="Lipoprotein" evidence="1">
    <location>
        <begin position="22"/>
        <end position="148"/>
    </location>
</feature>
<dbReference type="EMBL" id="JAVREP010000011">
    <property type="protein sequence ID" value="MDT0330160.1"/>
    <property type="molecule type" value="Genomic_DNA"/>
</dbReference>
<protein>
    <recommendedName>
        <fullName evidence="4">Lipoprotein</fullName>
    </recommendedName>
</protein>
<gene>
    <name evidence="2" type="ORF">RM479_17240</name>
</gene>
<dbReference type="PROSITE" id="PS51257">
    <property type="entry name" value="PROKAR_LIPOPROTEIN"/>
    <property type="match status" value="1"/>
</dbReference>
<sequence>MRKLPFLPLALVPLAVGCASGGTQTVAFGESAAVPRPVGAYESEFIPGRTADVLYSVDEVVSPSPGTVTFTLTVEIPELGRTSGLRNLTAVCESGGHHGPARSEEQLGEADGGTHPFAMVCAVPEDAEELLIAVEHYDHRMEFTGTPG</sequence>
<name>A0ABU2MC77_9ACTN</name>
<evidence type="ECO:0008006" key="4">
    <source>
        <dbReference type="Google" id="ProtNLM"/>
    </source>
</evidence>
<accession>A0ABU2MC77</accession>
<evidence type="ECO:0000313" key="2">
    <source>
        <dbReference type="EMBL" id="MDT0330160.1"/>
    </source>
</evidence>
<organism evidence="2 3">
    <name type="scientific">Nocardiopsis lambiniae</name>
    <dbReference type="NCBI Taxonomy" id="3075539"/>
    <lineage>
        <taxon>Bacteria</taxon>
        <taxon>Bacillati</taxon>
        <taxon>Actinomycetota</taxon>
        <taxon>Actinomycetes</taxon>
        <taxon>Streptosporangiales</taxon>
        <taxon>Nocardiopsidaceae</taxon>
        <taxon>Nocardiopsis</taxon>
    </lineage>
</organism>
<keyword evidence="1" id="KW-0732">Signal</keyword>
<comment type="caution">
    <text evidence="2">The sequence shown here is derived from an EMBL/GenBank/DDBJ whole genome shotgun (WGS) entry which is preliminary data.</text>
</comment>
<reference evidence="3" key="1">
    <citation type="submission" date="2023-07" db="EMBL/GenBank/DDBJ databases">
        <title>30 novel species of actinomycetes from the DSMZ collection.</title>
        <authorList>
            <person name="Nouioui I."/>
        </authorList>
    </citation>
    <scope>NUCLEOTIDE SEQUENCE [LARGE SCALE GENOMIC DNA]</scope>
    <source>
        <strain evidence="3">DSM 44743</strain>
    </source>
</reference>
<evidence type="ECO:0000256" key="1">
    <source>
        <dbReference type="SAM" id="SignalP"/>
    </source>
</evidence>
<dbReference type="RefSeq" id="WP_311512740.1">
    <property type="nucleotide sequence ID" value="NZ_JAVREP010000011.1"/>
</dbReference>
<feature type="signal peptide" evidence="1">
    <location>
        <begin position="1"/>
        <end position="21"/>
    </location>
</feature>
<keyword evidence="3" id="KW-1185">Reference proteome</keyword>
<evidence type="ECO:0000313" key="3">
    <source>
        <dbReference type="Proteomes" id="UP001183390"/>
    </source>
</evidence>
<proteinExistence type="predicted"/>